<feature type="binding site" evidence="9">
    <location>
        <position position="140"/>
    </location>
    <ligand>
        <name>Zn(2+)</name>
        <dbReference type="ChEBI" id="CHEBI:29105"/>
    </ligand>
</feature>
<dbReference type="Gene3D" id="1.10.10.10">
    <property type="entry name" value="Winged helix-like DNA-binding domain superfamily/Winged helix DNA-binding domain"/>
    <property type="match status" value="1"/>
</dbReference>
<feature type="binding site" evidence="9">
    <location>
        <position position="100"/>
    </location>
    <ligand>
        <name>Zn(2+)</name>
        <dbReference type="ChEBI" id="CHEBI:29105"/>
    </ligand>
</feature>
<evidence type="ECO:0000256" key="1">
    <source>
        <dbReference type="ARBA" id="ARBA00004496"/>
    </source>
</evidence>
<dbReference type="GO" id="GO:0005737">
    <property type="term" value="C:cytoplasm"/>
    <property type="evidence" value="ECO:0007669"/>
    <property type="project" value="UniProtKB-SubCell"/>
</dbReference>
<name>A0A6G8APJ8_9ENTE</name>
<evidence type="ECO:0000256" key="6">
    <source>
        <dbReference type="ARBA" id="ARBA00023015"/>
    </source>
</evidence>
<gene>
    <name evidence="11" type="ORF">G7081_07345</name>
</gene>
<comment type="similarity">
    <text evidence="2">Belongs to the Fur family.</text>
</comment>
<comment type="subcellular location">
    <subcellularLocation>
        <location evidence="1">Cytoplasm</location>
    </subcellularLocation>
</comment>
<dbReference type="CDD" id="cd07153">
    <property type="entry name" value="Fur_like"/>
    <property type="match status" value="1"/>
</dbReference>
<reference evidence="11 12" key="1">
    <citation type="submission" date="2020-03" db="EMBL/GenBank/DDBJ databases">
        <title>Vagococcus sp. nov., isolated from beetles.</title>
        <authorList>
            <person name="Hyun D.-W."/>
            <person name="Bae J.-W."/>
        </authorList>
    </citation>
    <scope>NUCLEOTIDE SEQUENCE [LARGE SCALE GENOMIC DNA]</scope>
    <source>
        <strain evidence="11 12">HDW17A</strain>
    </source>
</reference>
<accession>A0A6G8APJ8</accession>
<dbReference type="AlphaFoldDB" id="A0A6G8APJ8"/>
<evidence type="ECO:0000256" key="10">
    <source>
        <dbReference type="PIRSR" id="PIRSR602481-2"/>
    </source>
</evidence>
<organism evidence="11 12">
    <name type="scientific">Vagococcus coleopterorum</name>
    <dbReference type="NCBI Taxonomy" id="2714946"/>
    <lineage>
        <taxon>Bacteria</taxon>
        <taxon>Bacillati</taxon>
        <taxon>Bacillota</taxon>
        <taxon>Bacilli</taxon>
        <taxon>Lactobacillales</taxon>
        <taxon>Enterococcaceae</taxon>
        <taxon>Vagococcus</taxon>
    </lineage>
</organism>
<keyword evidence="5 9" id="KW-0862">Zinc</keyword>
<evidence type="ECO:0000256" key="8">
    <source>
        <dbReference type="ARBA" id="ARBA00023163"/>
    </source>
</evidence>
<dbReference type="GO" id="GO:0003700">
    <property type="term" value="F:DNA-binding transcription factor activity"/>
    <property type="evidence" value="ECO:0007669"/>
    <property type="project" value="InterPro"/>
</dbReference>
<feature type="binding site" evidence="10">
    <location>
        <position position="94"/>
    </location>
    <ligand>
        <name>Fe cation</name>
        <dbReference type="ChEBI" id="CHEBI:24875"/>
    </ligand>
</feature>
<protein>
    <submittedName>
        <fullName evidence="11">Transcriptional repressor</fullName>
    </submittedName>
</protein>
<feature type="binding site" evidence="9">
    <location>
        <position position="137"/>
    </location>
    <ligand>
        <name>Zn(2+)</name>
        <dbReference type="ChEBI" id="CHEBI:29105"/>
    </ligand>
</feature>
<proteinExistence type="inferred from homology"/>
<sequence length="141" mass="16610">MGCKQVFKALDILKKNGFKTTKKREEILRYLFEADRYTSAKEVYQHMNKLYTGISYDTIYRNLNDFSIHGVIEETELNGEKKFRFHCSHDNHEHHHHFICTNCGSTKEINMCPMGYFEDQLADCKITGHRFEIFGLCANCQ</sequence>
<dbReference type="GO" id="GO:0045892">
    <property type="term" value="P:negative regulation of DNA-templated transcription"/>
    <property type="evidence" value="ECO:0007669"/>
    <property type="project" value="TreeGrafter"/>
</dbReference>
<dbReference type="InterPro" id="IPR002481">
    <property type="entry name" value="FUR"/>
</dbReference>
<dbReference type="Proteomes" id="UP000500890">
    <property type="component" value="Chromosome"/>
</dbReference>
<keyword evidence="3" id="KW-0963">Cytoplasm</keyword>
<keyword evidence="8" id="KW-0804">Transcription</keyword>
<dbReference type="GO" id="GO:1900376">
    <property type="term" value="P:regulation of secondary metabolite biosynthetic process"/>
    <property type="evidence" value="ECO:0007669"/>
    <property type="project" value="TreeGrafter"/>
</dbReference>
<dbReference type="GO" id="GO:0000976">
    <property type="term" value="F:transcription cis-regulatory region binding"/>
    <property type="evidence" value="ECO:0007669"/>
    <property type="project" value="TreeGrafter"/>
</dbReference>
<keyword evidence="10" id="KW-0408">Iron</keyword>
<dbReference type="Pfam" id="PF01475">
    <property type="entry name" value="FUR"/>
    <property type="match status" value="1"/>
</dbReference>
<evidence type="ECO:0000256" key="5">
    <source>
        <dbReference type="ARBA" id="ARBA00022833"/>
    </source>
</evidence>
<dbReference type="Gene3D" id="3.30.1490.190">
    <property type="match status" value="1"/>
</dbReference>
<dbReference type="InterPro" id="IPR036390">
    <property type="entry name" value="WH_DNA-bd_sf"/>
</dbReference>
<comment type="cofactor">
    <cofactor evidence="9">
        <name>Zn(2+)</name>
        <dbReference type="ChEBI" id="CHEBI:29105"/>
    </cofactor>
    <text evidence="9">Binds 1 zinc ion per subunit.</text>
</comment>
<dbReference type="SUPFAM" id="SSF46785">
    <property type="entry name" value="Winged helix' DNA-binding domain"/>
    <property type="match status" value="1"/>
</dbReference>
<evidence type="ECO:0000313" key="12">
    <source>
        <dbReference type="Proteomes" id="UP000500890"/>
    </source>
</evidence>
<evidence type="ECO:0000256" key="3">
    <source>
        <dbReference type="ARBA" id="ARBA00022490"/>
    </source>
</evidence>
<dbReference type="KEGG" id="vah:G7081_07345"/>
<keyword evidence="9" id="KW-0479">Metal-binding</keyword>
<feature type="binding site" evidence="10">
    <location>
        <position position="129"/>
    </location>
    <ligand>
        <name>Fe cation</name>
        <dbReference type="ChEBI" id="CHEBI:24875"/>
    </ligand>
</feature>
<dbReference type="EMBL" id="CP049886">
    <property type="protein sequence ID" value="QIL46900.1"/>
    <property type="molecule type" value="Genomic_DNA"/>
</dbReference>
<keyword evidence="4" id="KW-0678">Repressor</keyword>
<dbReference type="RefSeq" id="WP_166008287.1">
    <property type="nucleotide sequence ID" value="NZ_CP049886.1"/>
</dbReference>
<evidence type="ECO:0000256" key="2">
    <source>
        <dbReference type="ARBA" id="ARBA00007957"/>
    </source>
</evidence>
<dbReference type="PANTHER" id="PTHR33202">
    <property type="entry name" value="ZINC UPTAKE REGULATION PROTEIN"/>
    <property type="match status" value="1"/>
</dbReference>
<evidence type="ECO:0000256" key="7">
    <source>
        <dbReference type="ARBA" id="ARBA00023125"/>
    </source>
</evidence>
<keyword evidence="6" id="KW-0805">Transcription regulation</keyword>
<evidence type="ECO:0000256" key="4">
    <source>
        <dbReference type="ARBA" id="ARBA00022491"/>
    </source>
</evidence>
<evidence type="ECO:0000256" key="9">
    <source>
        <dbReference type="PIRSR" id="PIRSR602481-1"/>
    </source>
</evidence>
<dbReference type="InterPro" id="IPR036388">
    <property type="entry name" value="WH-like_DNA-bd_sf"/>
</dbReference>
<keyword evidence="7" id="KW-0238">DNA-binding</keyword>
<feature type="binding site" evidence="9">
    <location>
        <position position="103"/>
    </location>
    <ligand>
        <name>Zn(2+)</name>
        <dbReference type="ChEBI" id="CHEBI:29105"/>
    </ligand>
</feature>
<dbReference type="InterPro" id="IPR043135">
    <property type="entry name" value="Fur_C"/>
</dbReference>
<dbReference type="PANTHER" id="PTHR33202:SF1">
    <property type="entry name" value="FERRIC UPTAKE REGULATION PROTEIN"/>
    <property type="match status" value="1"/>
</dbReference>
<comment type="cofactor">
    <cofactor evidence="10">
        <name>Mn(2+)</name>
        <dbReference type="ChEBI" id="CHEBI:29035"/>
    </cofactor>
    <cofactor evidence="10">
        <name>Fe(2+)</name>
        <dbReference type="ChEBI" id="CHEBI:29033"/>
    </cofactor>
    <text evidence="10">Binds 1 Mn(2+) or Fe(2+) ion per subunit.</text>
</comment>
<keyword evidence="12" id="KW-1185">Reference proteome</keyword>
<dbReference type="GO" id="GO:0008270">
    <property type="term" value="F:zinc ion binding"/>
    <property type="evidence" value="ECO:0007669"/>
    <property type="project" value="TreeGrafter"/>
</dbReference>
<evidence type="ECO:0000313" key="11">
    <source>
        <dbReference type="EMBL" id="QIL46900.1"/>
    </source>
</evidence>